<sequence>GPRLLCWSVLRSGPGCGTRTGSFRHEMSYAYQLLLARDAACVLAPSARDTARVPIPFGMGFRTRTTSFRHRTRHSCRLLQHGTRQAYRFSLARDAVHESEPFEKRYDNKVVVLLNTHSVPKGVLPNALSMPKALLEKTFYQIHRSDHDEDEYKNAVEDLVMRSGPKTKTYVLK</sequence>
<protein>
    <submittedName>
        <fullName evidence="1">Uncharacterized protein</fullName>
    </submittedName>
</protein>
<dbReference type="Proteomes" id="UP000489600">
    <property type="component" value="Unassembled WGS sequence"/>
</dbReference>
<feature type="non-terminal residue" evidence="1">
    <location>
        <position position="1"/>
    </location>
</feature>
<dbReference type="AlphaFoldDB" id="A0A565AZ20"/>
<dbReference type="EMBL" id="CABITT030000002">
    <property type="protein sequence ID" value="VVA94114.1"/>
    <property type="molecule type" value="Genomic_DNA"/>
</dbReference>
<name>A0A565AZ20_9BRAS</name>
<reference evidence="1" key="1">
    <citation type="submission" date="2019-07" db="EMBL/GenBank/DDBJ databases">
        <authorList>
            <person name="Dittberner H."/>
        </authorList>
    </citation>
    <scope>NUCLEOTIDE SEQUENCE [LARGE SCALE GENOMIC DNA]</scope>
</reference>
<proteinExistence type="predicted"/>
<comment type="caution">
    <text evidence="1">The sequence shown here is derived from an EMBL/GenBank/DDBJ whole genome shotgun (WGS) entry which is preliminary data.</text>
</comment>
<accession>A0A565AZ20</accession>
<gene>
    <name evidence="1" type="ORF">ANE_LOCUS4559</name>
</gene>
<organism evidence="1 2">
    <name type="scientific">Arabis nemorensis</name>
    <dbReference type="NCBI Taxonomy" id="586526"/>
    <lineage>
        <taxon>Eukaryota</taxon>
        <taxon>Viridiplantae</taxon>
        <taxon>Streptophyta</taxon>
        <taxon>Embryophyta</taxon>
        <taxon>Tracheophyta</taxon>
        <taxon>Spermatophyta</taxon>
        <taxon>Magnoliopsida</taxon>
        <taxon>eudicotyledons</taxon>
        <taxon>Gunneridae</taxon>
        <taxon>Pentapetalae</taxon>
        <taxon>rosids</taxon>
        <taxon>malvids</taxon>
        <taxon>Brassicales</taxon>
        <taxon>Brassicaceae</taxon>
        <taxon>Arabideae</taxon>
        <taxon>Arabis</taxon>
    </lineage>
</organism>
<evidence type="ECO:0000313" key="2">
    <source>
        <dbReference type="Proteomes" id="UP000489600"/>
    </source>
</evidence>
<keyword evidence="2" id="KW-1185">Reference proteome</keyword>
<evidence type="ECO:0000313" key="1">
    <source>
        <dbReference type="EMBL" id="VVA94114.1"/>
    </source>
</evidence>